<evidence type="ECO:0000313" key="2">
    <source>
        <dbReference type="Proteomes" id="UP000001930"/>
    </source>
</evidence>
<dbReference type="HOGENOM" id="CLU_3041328_0_0_4"/>
<protein>
    <submittedName>
        <fullName evidence="1">Uncharacterized protein</fullName>
    </submittedName>
</protein>
<accession>Q2T5A1</accession>
<dbReference type="AlphaFoldDB" id="Q2T5A1"/>
<name>Q2T5A1_BURTA</name>
<dbReference type="Proteomes" id="UP000001930">
    <property type="component" value="Chromosome II"/>
</dbReference>
<reference evidence="1 2" key="1">
    <citation type="journal article" date="2005" name="BMC Genomics">
        <title>Bacterial genome adaptation to niches: divergence of the potential virulence genes in three Burkholderia species of different survival strategies.</title>
        <authorList>
            <person name="Kim H.S."/>
            <person name="Schell M.A."/>
            <person name="Yu Y."/>
            <person name="Ulrich R.L."/>
            <person name="Sarria S.H."/>
            <person name="Nierman W.C."/>
            <person name="DeShazer D."/>
        </authorList>
    </citation>
    <scope>NUCLEOTIDE SEQUENCE [LARGE SCALE GENOMIC DNA]</scope>
    <source>
        <strain evidence="2">ATCC 700388 / DSM 13276 / CCUG 48851 / CIP 106301 / E264</strain>
    </source>
</reference>
<evidence type="ECO:0000313" key="1">
    <source>
        <dbReference type="EMBL" id="ABC35523.1"/>
    </source>
</evidence>
<proteinExistence type="predicted"/>
<sequence length="54" mass="6280">MRRIAAHHVRSFVDMEPRMRSISLWLLAFKIALHIFFLCCGIAFAYSTLVAPDR</sequence>
<keyword evidence="2" id="KW-1185">Reference proteome</keyword>
<organism evidence="1 2">
    <name type="scientific">Burkholderia thailandensis (strain ATCC 700388 / DSM 13276 / CCUG 48851 / CIP 106301 / E264)</name>
    <dbReference type="NCBI Taxonomy" id="271848"/>
    <lineage>
        <taxon>Bacteria</taxon>
        <taxon>Pseudomonadati</taxon>
        <taxon>Pseudomonadota</taxon>
        <taxon>Betaproteobacteria</taxon>
        <taxon>Burkholderiales</taxon>
        <taxon>Burkholderiaceae</taxon>
        <taxon>Burkholderia</taxon>
        <taxon>pseudomallei group</taxon>
    </lineage>
</organism>
<dbReference type="KEGG" id="bte:BTH_II1452"/>
<dbReference type="EMBL" id="CP000085">
    <property type="protein sequence ID" value="ABC35523.1"/>
    <property type="molecule type" value="Genomic_DNA"/>
</dbReference>
<gene>
    <name evidence="1" type="ordered locus">BTH_II1452</name>
</gene>